<dbReference type="Pfam" id="PF13439">
    <property type="entry name" value="Glyco_transf_4"/>
    <property type="match status" value="1"/>
</dbReference>
<proteinExistence type="predicted"/>
<evidence type="ECO:0000259" key="1">
    <source>
        <dbReference type="Pfam" id="PF00534"/>
    </source>
</evidence>
<organism evidence="3">
    <name type="scientific">Desulfobacca acetoxidans</name>
    <dbReference type="NCBI Taxonomy" id="60893"/>
    <lineage>
        <taxon>Bacteria</taxon>
        <taxon>Pseudomonadati</taxon>
        <taxon>Thermodesulfobacteriota</taxon>
        <taxon>Desulfobaccia</taxon>
        <taxon>Desulfobaccales</taxon>
        <taxon>Desulfobaccaceae</taxon>
        <taxon>Desulfobacca</taxon>
    </lineage>
</organism>
<evidence type="ECO:0000259" key="2">
    <source>
        <dbReference type="Pfam" id="PF13439"/>
    </source>
</evidence>
<dbReference type="InterPro" id="IPR001296">
    <property type="entry name" value="Glyco_trans_1"/>
</dbReference>
<name>A0A7V6DR32_9BACT</name>
<dbReference type="PANTHER" id="PTHR45947">
    <property type="entry name" value="SULFOQUINOVOSYL TRANSFERASE SQD2"/>
    <property type="match status" value="1"/>
</dbReference>
<reference evidence="3" key="1">
    <citation type="journal article" date="2020" name="mSystems">
        <title>Genome- and Community-Level Interaction Insights into Carbon Utilization and Element Cycling Functions of Hydrothermarchaeota in Hydrothermal Sediment.</title>
        <authorList>
            <person name="Zhou Z."/>
            <person name="Liu Y."/>
            <person name="Xu W."/>
            <person name="Pan J."/>
            <person name="Luo Z.H."/>
            <person name="Li M."/>
        </authorList>
    </citation>
    <scope>NUCLEOTIDE SEQUENCE [LARGE SCALE GENOMIC DNA]</scope>
    <source>
        <strain evidence="3">SpSt-767</strain>
    </source>
</reference>
<evidence type="ECO:0000313" key="3">
    <source>
        <dbReference type="EMBL" id="HHS30771.1"/>
    </source>
</evidence>
<comment type="caution">
    <text evidence="3">The sequence shown here is derived from an EMBL/GenBank/DDBJ whole genome shotgun (WGS) entry which is preliminary data.</text>
</comment>
<keyword evidence="3" id="KW-0808">Transferase</keyword>
<feature type="domain" description="Glycosyltransferase subfamily 4-like N-terminal" evidence="2">
    <location>
        <begin position="32"/>
        <end position="185"/>
    </location>
</feature>
<protein>
    <submittedName>
        <fullName evidence="3">Glycosyltransferase family 1 protein</fullName>
    </submittedName>
</protein>
<sequence>MENLLHGMPTVALIGPELFPIPPLRGGATELFIDRLAAHLNRYQPVVIGPADPELPPREQRGLVAYRRIALNSVQRWLYRRYRHLLPLYDRRVAALVRQVAPDLLHVHNRPLLALNLKTWFPEVPVILHMHNIYSILGKRERPAPFTPIPVEVFAACSSFVLEQERQRLGTGAGAHLVMYNGVDTRIFRPKWERPDEARAVRRHYGLADEPVVLYAGKIRESKGVGVLGRAMHRVWENLPHAALVLVGGTEFGRGRTSRETPFFKQFREQVAQAPGRVILTGFVPHEDMAKIYLLGDVLVAPSQKPEGMPMVLLEAASCGLPLVASPLGGIPEVVQNGGNGVLLDNHEDAEELAGKITALLQDPAFSQRLGQKARQRALERFSWQRIAQEQEAVYDEILGHKR</sequence>
<dbReference type="SUPFAM" id="SSF53756">
    <property type="entry name" value="UDP-Glycosyltransferase/glycogen phosphorylase"/>
    <property type="match status" value="1"/>
</dbReference>
<dbReference type="GO" id="GO:0016757">
    <property type="term" value="F:glycosyltransferase activity"/>
    <property type="evidence" value="ECO:0007669"/>
    <property type="project" value="InterPro"/>
</dbReference>
<dbReference type="InterPro" id="IPR028098">
    <property type="entry name" value="Glyco_trans_4-like_N"/>
</dbReference>
<dbReference type="Gene3D" id="3.40.50.2000">
    <property type="entry name" value="Glycogen Phosphorylase B"/>
    <property type="match status" value="2"/>
</dbReference>
<accession>A0A7V6DR32</accession>
<feature type="domain" description="Glycosyl transferase family 1" evidence="1">
    <location>
        <begin position="208"/>
        <end position="377"/>
    </location>
</feature>
<dbReference type="PANTHER" id="PTHR45947:SF3">
    <property type="entry name" value="SULFOQUINOVOSYL TRANSFERASE SQD2"/>
    <property type="match status" value="1"/>
</dbReference>
<dbReference type="EMBL" id="DTGR01000214">
    <property type="protein sequence ID" value="HHS30771.1"/>
    <property type="molecule type" value="Genomic_DNA"/>
</dbReference>
<dbReference type="InterPro" id="IPR050194">
    <property type="entry name" value="Glycosyltransferase_grp1"/>
</dbReference>
<dbReference type="CDD" id="cd03801">
    <property type="entry name" value="GT4_PimA-like"/>
    <property type="match status" value="1"/>
</dbReference>
<dbReference type="AlphaFoldDB" id="A0A7V6DR32"/>
<gene>
    <name evidence="3" type="ORF">ENV52_13855</name>
</gene>
<dbReference type="Pfam" id="PF00534">
    <property type="entry name" value="Glycos_transf_1"/>
    <property type="match status" value="1"/>
</dbReference>